<dbReference type="PRINTS" id="PR01217">
    <property type="entry name" value="PRICHEXTENSN"/>
</dbReference>
<sequence>MGLETALGSVTSKVEGCDVADWSELFVCRWEWSALDSLKEAAKRERLPLEFLTFSSGKQAQRQRRKDMGASFLNVPGSWSLVFVDSIIGYPYSMLNPRAPPFEYSAPFPPPLPPPPTLPPFTRYFLPMPLRPFPYGHSSPPYFYPPPCLHPYLLFPTLSPPPPPLHPGLSPPFSNQPCQVQQHSATQTDHLPSGTIPEEGIEQPHNNPPPPAPPHATVAHCPKQKDLKPREKKRLICRSRTGQSSGNREIGQQYNQLGVSLEFDEDSHSKADQRTTVMIKNIPNKFSRDMLIELLDDHCAKENEKAQLLDSAPSQYDFVYLPIDFKSVQVDTITCSLTCISLANNEDGGKTSTHRNGCNLGYAFVNFTTAAAARKLYGAMHRHEWKVFGSKKISHVCYARIQGRKALVDNFKNSNFRCDTDEFFPAVLSPPRDGATSLPSPIPVGRRWKGLPR</sequence>
<dbReference type="AlphaFoldDB" id="A0A4V4H838"/>
<dbReference type="SUPFAM" id="SSF54928">
    <property type="entry name" value="RNA-binding domain, RBD"/>
    <property type="match status" value="1"/>
</dbReference>
<dbReference type="GO" id="GO:0003723">
    <property type="term" value="F:RNA binding"/>
    <property type="evidence" value="ECO:0007669"/>
    <property type="project" value="UniProtKB-KW"/>
</dbReference>
<dbReference type="Gene3D" id="3.30.70.330">
    <property type="match status" value="1"/>
</dbReference>
<accession>A0A4V4H838</accession>
<keyword evidence="1" id="KW-0694">RNA-binding</keyword>
<keyword evidence="5" id="KW-1185">Reference proteome</keyword>
<protein>
    <recommendedName>
        <fullName evidence="3">Mei2-like C-terminal RNA recognition motif domain-containing protein</fullName>
    </recommendedName>
</protein>
<organism evidence="4 5">
    <name type="scientific">Musa balbisiana</name>
    <name type="common">Banana</name>
    <dbReference type="NCBI Taxonomy" id="52838"/>
    <lineage>
        <taxon>Eukaryota</taxon>
        <taxon>Viridiplantae</taxon>
        <taxon>Streptophyta</taxon>
        <taxon>Embryophyta</taxon>
        <taxon>Tracheophyta</taxon>
        <taxon>Spermatophyta</taxon>
        <taxon>Magnoliopsida</taxon>
        <taxon>Liliopsida</taxon>
        <taxon>Zingiberales</taxon>
        <taxon>Musaceae</taxon>
        <taxon>Musa</taxon>
    </lineage>
</organism>
<comment type="caution">
    <text evidence="4">The sequence shown here is derived from an EMBL/GenBank/DDBJ whole genome shotgun (WGS) entry which is preliminary data.</text>
</comment>
<feature type="compositionally biased region" description="Polar residues" evidence="2">
    <location>
        <begin position="173"/>
        <end position="190"/>
    </location>
</feature>
<dbReference type="STRING" id="52838.A0A4V4H838"/>
<dbReference type="InterPro" id="IPR012677">
    <property type="entry name" value="Nucleotide-bd_a/b_plait_sf"/>
</dbReference>
<proteinExistence type="predicted"/>
<evidence type="ECO:0000313" key="4">
    <source>
        <dbReference type="EMBL" id="THU66225.1"/>
    </source>
</evidence>
<feature type="region of interest" description="Disordered" evidence="2">
    <location>
        <begin position="163"/>
        <end position="232"/>
    </location>
</feature>
<dbReference type="InterPro" id="IPR035979">
    <property type="entry name" value="RBD_domain_sf"/>
</dbReference>
<dbReference type="EMBL" id="PYDT01000003">
    <property type="protein sequence ID" value="THU66225.1"/>
    <property type="molecule type" value="Genomic_DNA"/>
</dbReference>
<evidence type="ECO:0000259" key="3">
    <source>
        <dbReference type="Pfam" id="PF04059"/>
    </source>
</evidence>
<dbReference type="InterPro" id="IPR007201">
    <property type="entry name" value="Mei2-like_Rrm_C"/>
</dbReference>
<feature type="domain" description="Mei2-like C-terminal RNA recognition motif" evidence="3">
    <location>
        <begin position="274"/>
        <end position="327"/>
    </location>
</feature>
<reference evidence="4 5" key="1">
    <citation type="journal article" date="2019" name="Nat. Plants">
        <title>Genome sequencing of Musa balbisiana reveals subgenome evolution and function divergence in polyploid bananas.</title>
        <authorList>
            <person name="Yao X."/>
        </authorList>
    </citation>
    <scope>NUCLEOTIDE SEQUENCE [LARGE SCALE GENOMIC DNA]</scope>
    <source>
        <strain evidence="5">cv. DH-PKW</strain>
        <tissue evidence="4">Leaves</tissue>
    </source>
</reference>
<dbReference type="Pfam" id="PF04059">
    <property type="entry name" value="RRM_2"/>
    <property type="match status" value="2"/>
</dbReference>
<dbReference type="Proteomes" id="UP000317650">
    <property type="component" value="Chromosome 5"/>
</dbReference>
<evidence type="ECO:0000256" key="1">
    <source>
        <dbReference type="ARBA" id="ARBA00022884"/>
    </source>
</evidence>
<evidence type="ECO:0000256" key="2">
    <source>
        <dbReference type="SAM" id="MobiDB-lite"/>
    </source>
</evidence>
<feature type="domain" description="Mei2-like C-terminal RNA recognition motif" evidence="3">
    <location>
        <begin position="354"/>
        <end position="412"/>
    </location>
</feature>
<gene>
    <name evidence="4" type="ORF">C4D60_Mb05t11900</name>
</gene>
<name>A0A4V4H838_MUSBA</name>
<dbReference type="PANTHER" id="PTHR23189">
    <property type="entry name" value="RNA RECOGNITION MOTIF-CONTAINING"/>
    <property type="match status" value="1"/>
</dbReference>
<evidence type="ECO:0000313" key="5">
    <source>
        <dbReference type="Proteomes" id="UP000317650"/>
    </source>
</evidence>